<gene>
    <name evidence="1" type="ORF">SNAT2548_LOCUS19251</name>
</gene>
<reference evidence="1" key="1">
    <citation type="submission" date="2021-02" db="EMBL/GenBank/DDBJ databases">
        <authorList>
            <person name="Dougan E. K."/>
            <person name="Rhodes N."/>
            <person name="Thang M."/>
            <person name="Chan C."/>
        </authorList>
    </citation>
    <scope>NUCLEOTIDE SEQUENCE</scope>
</reference>
<evidence type="ECO:0000313" key="1">
    <source>
        <dbReference type="EMBL" id="CAE7359313.1"/>
    </source>
</evidence>
<protein>
    <submittedName>
        <fullName evidence="1">Uncharacterized protein</fullName>
    </submittedName>
</protein>
<comment type="caution">
    <text evidence="1">The sequence shown here is derived from an EMBL/GenBank/DDBJ whole genome shotgun (WGS) entry which is preliminary data.</text>
</comment>
<accession>A0A812PS52</accession>
<proteinExistence type="predicted"/>
<organism evidence="1 2">
    <name type="scientific">Symbiodinium natans</name>
    <dbReference type="NCBI Taxonomy" id="878477"/>
    <lineage>
        <taxon>Eukaryota</taxon>
        <taxon>Sar</taxon>
        <taxon>Alveolata</taxon>
        <taxon>Dinophyceae</taxon>
        <taxon>Suessiales</taxon>
        <taxon>Symbiodiniaceae</taxon>
        <taxon>Symbiodinium</taxon>
    </lineage>
</organism>
<dbReference type="EMBL" id="CAJNDS010002171">
    <property type="protein sequence ID" value="CAE7359313.1"/>
    <property type="molecule type" value="Genomic_DNA"/>
</dbReference>
<sequence>MPTCGESILAAAALTTGWLLPAKLSLLERLRRSSWLRRLEAELWGEAPEEAVCDGMAVRYRLFGPHTAGPVLLAFQKSGVPCEALARRFPETGLRVLEVEGGVAEAQSLLKHLQLRPLALAAGSVSALSDAEALGMALWVADTSASASLEERARFYALMAERS</sequence>
<dbReference type="AlphaFoldDB" id="A0A812PS52"/>
<keyword evidence="2" id="KW-1185">Reference proteome</keyword>
<evidence type="ECO:0000313" key="2">
    <source>
        <dbReference type="Proteomes" id="UP000604046"/>
    </source>
</evidence>
<name>A0A812PS52_9DINO</name>
<dbReference type="Proteomes" id="UP000604046">
    <property type="component" value="Unassembled WGS sequence"/>
</dbReference>
<dbReference type="OrthoDB" id="10523994at2759"/>